<proteinExistence type="predicted"/>
<keyword evidence="2" id="KW-0396">Initiation factor</keyword>
<feature type="domain" description="PH" evidence="1">
    <location>
        <begin position="1"/>
        <end position="22"/>
    </location>
</feature>
<dbReference type="GO" id="GO:0003743">
    <property type="term" value="F:translation initiation factor activity"/>
    <property type="evidence" value="ECO:0007669"/>
    <property type="project" value="UniProtKB-KW"/>
</dbReference>
<evidence type="ECO:0000259" key="1">
    <source>
        <dbReference type="PROSITE" id="PS50003"/>
    </source>
</evidence>
<comment type="caution">
    <text evidence="2">The sequence shown here is derived from an EMBL/GenBank/DDBJ whole genome shotgun (WGS) entry which is preliminary data.</text>
</comment>
<keyword evidence="3" id="KW-1185">Reference proteome</keyword>
<dbReference type="OrthoDB" id="291244at2157"/>
<dbReference type="AlphaFoldDB" id="A0A498KTZ8"/>
<dbReference type="PROSITE" id="PS50003">
    <property type="entry name" value="PH_DOMAIN"/>
    <property type="match status" value="1"/>
</dbReference>
<dbReference type="RefSeq" id="WP_129070526.1">
    <property type="nucleotide sequence ID" value="NZ_RDFA01000008.1"/>
</dbReference>
<dbReference type="SUPFAM" id="SSF47954">
    <property type="entry name" value="Cyclin-like"/>
    <property type="match status" value="1"/>
</dbReference>
<dbReference type="InterPro" id="IPR036915">
    <property type="entry name" value="Cyclin-like_sf"/>
</dbReference>
<dbReference type="InterPro" id="IPR001849">
    <property type="entry name" value="PH_domain"/>
</dbReference>
<accession>A0A498KTZ8</accession>
<dbReference type="EMBL" id="RDFA01000008">
    <property type="protein sequence ID" value="RXK46730.1"/>
    <property type="molecule type" value="Genomic_DNA"/>
</dbReference>
<protein>
    <submittedName>
        <fullName evidence="2">Transcription initiation factor IIB family protein</fullName>
    </submittedName>
</protein>
<keyword evidence="2" id="KW-0648">Protein biosynthesis</keyword>
<sequence length="102" mass="11425">MYRASDEVDNEEWLAELEAAADRLDLDDEARTRAADLFLSTLPDSDRSKRPTMAASLYVATLVTSDRRAQGEVADAVGVSRLSVQQRWKELLERAGLEAPDW</sequence>
<evidence type="ECO:0000313" key="3">
    <source>
        <dbReference type="Proteomes" id="UP000289691"/>
    </source>
</evidence>
<dbReference type="GO" id="GO:0017025">
    <property type="term" value="F:TBP-class protein binding"/>
    <property type="evidence" value="ECO:0007669"/>
    <property type="project" value="InterPro"/>
</dbReference>
<name>A0A498KTZ8_9EURY</name>
<evidence type="ECO:0000313" key="2">
    <source>
        <dbReference type="EMBL" id="RXK46730.1"/>
    </source>
</evidence>
<gene>
    <name evidence="2" type="ORF">EAF64_18835</name>
</gene>
<dbReference type="Pfam" id="PF00382">
    <property type="entry name" value="TFIIB"/>
    <property type="match status" value="1"/>
</dbReference>
<dbReference type="Gene3D" id="1.10.472.10">
    <property type="entry name" value="Cyclin-like"/>
    <property type="match status" value="1"/>
</dbReference>
<dbReference type="Proteomes" id="UP000289691">
    <property type="component" value="Unassembled WGS sequence"/>
</dbReference>
<reference evidence="2 3" key="1">
    <citation type="submission" date="2019-01" db="EMBL/GenBank/DDBJ databases">
        <title>Halorientalis sp. F13-25 a new haloarchaeum isolated from hypersaline water.</title>
        <authorList>
            <person name="Ana D.-V."/>
            <person name="Cristina S.-P."/>
            <person name="Antonio V."/>
        </authorList>
    </citation>
    <scope>NUCLEOTIDE SEQUENCE [LARGE SCALE GENOMIC DNA]</scope>
    <source>
        <strain evidence="2 3">F13-25</strain>
    </source>
</reference>
<organism evidence="2 3">
    <name type="scientific">Halorientalis pallida</name>
    <dbReference type="NCBI Taxonomy" id="2479928"/>
    <lineage>
        <taxon>Archaea</taxon>
        <taxon>Methanobacteriati</taxon>
        <taxon>Methanobacteriota</taxon>
        <taxon>Stenosarchaea group</taxon>
        <taxon>Halobacteria</taxon>
        <taxon>Halobacteriales</taxon>
        <taxon>Haloarculaceae</taxon>
        <taxon>Halorientalis</taxon>
    </lineage>
</organism>
<dbReference type="InterPro" id="IPR013150">
    <property type="entry name" value="TFIIB_cyclin"/>
</dbReference>